<evidence type="ECO:0000313" key="1">
    <source>
        <dbReference type="Proteomes" id="UP000095286"/>
    </source>
</evidence>
<proteinExistence type="predicted"/>
<protein>
    <submittedName>
        <fullName evidence="2">RNase H domain-containing protein</fullName>
    </submittedName>
</protein>
<reference evidence="2" key="1">
    <citation type="submission" date="2016-11" db="UniProtKB">
        <authorList>
            <consortium name="WormBaseParasite"/>
        </authorList>
    </citation>
    <scope>IDENTIFICATION</scope>
    <source>
        <strain evidence="2">KR3021</strain>
    </source>
</reference>
<organism evidence="1 2">
    <name type="scientific">Rhabditophanes sp. KR3021</name>
    <dbReference type="NCBI Taxonomy" id="114890"/>
    <lineage>
        <taxon>Eukaryota</taxon>
        <taxon>Metazoa</taxon>
        <taxon>Ecdysozoa</taxon>
        <taxon>Nematoda</taxon>
        <taxon>Chromadorea</taxon>
        <taxon>Rhabditida</taxon>
        <taxon>Tylenchina</taxon>
        <taxon>Panagrolaimomorpha</taxon>
        <taxon>Strongyloidoidea</taxon>
        <taxon>Alloionematidae</taxon>
        <taxon>Rhabditophanes</taxon>
    </lineage>
</organism>
<name>A0AC35TR57_9BILA</name>
<sequence>MFLRNIQRSSTFSSSTRPVADYLDKAFSGSDKWLAKDTSEISEREEVQIGVAYHFENDDWKKNRYGLLWRKNEDKDKIMSFPTKGAGDISKGSLMAIRDAITIAKDELKLSKLDIKTYDSFTSLMFNKFLPSWEQNGYKKKDNNDVKNIDLLKEISYLKKDFPVRLSDDKLGPDEIYENKVMKWILERGKFTCDDELTVMERKALVDPAYFGSYLAYSNGYWQVKKHKPIYYTSCTPKSSNFLNTKNKDIVIGISNPEIDYEFASYISMNPPTMLRGHMIAINKAVRDAVERGYKDICVYTDSEYFIRFYNRKWLKNDGNLVANQALYHELQELAKNVDITFRRFRDDEDPKKIMVAKNLAVNYDGKERISITEKTTKSSDKKNELTKK</sequence>
<accession>A0AC35TR57</accession>
<dbReference type="Proteomes" id="UP000095286">
    <property type="component" value="Unplaced"/>
</dbReference>
<evidence type="ECO:0000313" key="2">
    <source>
        <dbReference type="WBParaSite" id="RSKR_0000331100.1"/>
    </source>
</evidence>
<dbReference type="WBParaSite" id="RSKR_0000331100.1">
    <property type="protein sequence ID" value="RSKR_0000331100.1"/>
    <property type="gene ID" value="RSKR_0000331100"/>
</dbReference>